<feature type="compositionally biased region" description="Basic and acidic residues" evidence="1">
    <location>
        <begin position="10"/>
        <end position="23"/>
    </location>
</feature>
<evidence type="ECO:0000313" key="3">
    <source>
        <dbReference type="Proteomes" id="UP000735302"/>
    </source>
</evidence>
<accession>A0AAV3ZYK8</accession>
<feature type="compositionally biased region" description="Polar residues" evidence="1">
    <location>
        <begin position="83"/>
        <end position="93"/>
    </location>
</feature>
<feature type="region of interest" description="Disordered" evidence="1">
    <location>
        <begin position="66"/>
        <end position="93"/>
    </location>
</feature>
<proteinExistence type="predicted"/>
<dbReference type="AlphaFoldDB" id="A0AAV3ZYK8"/>
<evidence type="ECO:0000313" key="2">
    <source>
        <dbReference type="EMBL" id="GFN99468.1"/>
    </source>
</evidence>
<evidence type="ECO:0000256" key="1">
    <source>
        <dbReference type="SAM" id="MobiDB-lite"/>
    </source>
</evidence>
<feature type="region of interest" description="Disordered" evidence="1">
    <location>
        <begin position="1"/>
        <end position="30"/>
    </location>
</feature>
<name>A0AAV3ZYK8_9GAST</name>
<reference evidence="2 3" key="1">
    <citation type="journal article" date="2021" name="Elife">
        <title>Chloroplast acquisition without the gene transfer in kleptoplastic sea slugs, Plakobranchus ocellatus.</title>
        <authorList>
            <person name="Maeda T."/>
            <person name="Takahashi S."/>
            <person name="Yoshida T."/>
            <person name="Shimamura S."/>
            <person name="Takaki Y."/>
            <person name="Nagai Y."/>
            <person name="Toyoda A."/>
            <person name="Suzuki Y."/>
            <person name="Arimoto A."/>
            <person name="Ishii H."/>
            <person name="Satoh N."/>
            <person name="Nishiyama T."/>
            <person name="Hasebe M."/>
            <person name="Maruyama T."/>
            <person name="Minagawa J."/>
            <person name="Obokata J."/>
            <person name="Shigenobu S."/>
        </authorList>
    </citation>
    <scope>NUCLEOTIDE SEQUENCE [LARGE SCALE GENOMIC DNA]</scope>
</reference>
<keyword evidence="3" id="KW-1185">Reference proteome</keyword>
<protein>
    <submittedName>
        <fullName evidence="2">Uncharacterized protein</fullName>
    </submittedName>
</protein>
<dbReference type="Proteomes" id="UP000735302">
    <property type="component" value="Unassembled WGS sequence"/>
</dbReference>
<comment type="caution">
    <text evidence="2">The sequence shown here is derived from an EMBL/GenBank/DDBJ whole genome shotgun (WGS) entry which is preliminary data.</text>
</comment>
<sequence length="93" mass="10030">MRHTGQPRVAGEETRYALDEGKGENPPLFDDMRCPDVLIPPHDDGVGGTVASESALRSAGTFLSWTRAPPPTIETPLPVGQKPSKQTQPLLQI</sequence>
<gene>
    <name evidence="2" type="ORF">PoB_002597400</name>
</gene>
<dbReference type="EMBL" id="BLXT01003003">
    <property type="protein sequence ID" value="GFN99468.1"/>
    <property type="molecule type" value="Genomic_DNA"/>
</dbReference>
<organism evidence="2 3">
    <name type="scientific">Plakobranchus ocellatus</name>
    <dbReference type="NCBI Taxonomy" id="259542"/>
    <lineage>
        <taxon>Eukaryota</taxon>
        <taxon>Metazoa</taxon>
        <taxon>Spiralia</taxon>
        <taxon>Lophotrochozoa</taxon>
        <taxon>Mollusca</taxon>
        <taxon>Gastropoda</taxon>
        <taxon>Heterobranchia</taxon>
        <taxon>Euthyneura</taxon>
        <taxon>Panpulmonata</taxon>
        <taxon>Sacoglossa</taxon>
        <taxon>Placobranchoidea</taxon>
        <taxon>Plakobranchidae</taxon>
        <taxon>Plakobranchus</taxon>
    </lineage>
</organism>